<dbReference type="PROSITE" id="PS50002">
    <property type="entry name" value="SH3"/>
    <property type="match status" value="1"/>
</dbReference>
<accession>A0A7S4IEQ0</accession>
<dbReference type="SMART" id="SM00326">
    <property type="entry name" value="SH3"/>
    <property type="match status" value="1"/>
</dbReference>
<keyword evidence="1 2" id="KW-0728">SH3 domain</keyword>
<dbReference type="EMBL" id="HBKP01016334">
    <property type="protein sequence ID" value="CAE2227170.1"/>
    <property type="molecule type" value="Transcribed_RNA"/>
</dbReference>
<protein>
    <recommendedName>
        <fullName evidence="4">SH3 domain-containing protein</fullName>
    </recommendedName>
</protein>
<dbReference type="AlphaFoldDB" id="A0A7S4IEQ0"/>
<dbReference type="Gene3D" id="2.30.30.40">
    <property type="entry name" value="SH3 Domains"/>
    <property type="match status" value="1"/>
</dbReference>
<dbReference type="CDD" id="cd00174">
    <property type="entry name" value="SH3"/>
    <property type="match status" value="1"/>
</dbReference>
<dbReference type="SUPFAM" id="SSF50044">
    <property type="entry name" value="SH3-domain"/>
    <property type="match status" value="1"/>
</dbReference>
<dbReference type="Pfam" id="PF00018">
    <property type="entry name" value="SH3_1"/>
    <property type="match status" value="1"/>
</dbReference>
<feature type="region of interest" description="Disordered" evidence="3">
    <location>
        <begin position="113"/>
        <end position="136"/>
    </location>
</feature>
<gene>
    <name evidence="5" type="ORF">VSP0166_LOCUS11574</name>
</gene>
<feature type="compositionally biased region" description="Basic and acidic residues" evidence="3">
    <location>
        <begin position="113"/>
        <end position="123"/>
    </location>
</feature>
<evidence type="ECO:0000259" key="4">
    <source>
        <dbReference type="PROSITE" id="PS50002"/>
    </source>
</evidence>
<evidence type="ECO:0000256" key="2">
    <source>
        <dbReference type="PROSITE-ProRule" id="PRU00192"/>
    </source>
</evidence>
<sequence length="281" mass="31327">MKVPFVGLVAEDFEGVDEGELTLTAGTKCVVTLMEDDGWWTVHTKKEIGIFPGSYVDELEQITLPCYAKIQKKIGNIPVGTIVTVTDINTTKWTVTHNNNSHTTTWDCLEITTEKPEEPKPKATENSLKPAPGRKGVTSVIDCEPLRVEDEVKAPTELKLPSNAKNNPRASFAPTVKGDGPSRSVKPAKERVSTYIRPVSIFGEFSINSTFDIVFDKEKNNVYSMPDPNRPKYEQEGRWEFRATEDVPPPPPFTGISKTYQTGQPSYIDFEAKERSAVFDI</sequence>
<name>A0A7S4IEQ0_9EUKA</name>
<dbReference type="InterPro" id="IPR036028">
    <property type="entry name" value="SH3-like_dom_sf"/>
</dbReference>
<evidence type="ECO:0000256" key="3">
    <source>
        <dbReference type="SAM" id="MobiDB-lite"/>
    </source>
</evidence>
<feature type="domain" description="SH3" evidence="4">
    <location>
        <begin position="2"/>
        <end position="61"/>
    </location>
</feature>
<evidence type="ECO:0000256" key="1">
    <source>
        <dbReference type="ARBA" id="ARBA00022443"/>
    </source>
</evidence>
<evidence type="ECO:0000313" key="5">
    <source>
        <dbReference type="EMBL" id="CAE2227170.1"/>
    </source>
</evidence>
<feature type="region of interest" description="Disordered" evidence="3">
    <location>
        <begin position="157"/>
        <end position="186"/>
    </location>
</feature>
<proteinExistence type="predicted"/>
<dbReference type="InterPro" id="IPR001452">
    <property type="entry name" value="SH3_domain"/>
</dbReference>
<reference evidence="5" key="1">
    <citation type="submission" date="2021-01" db="EMBL/GenBank/DDBJ databases">
        <authorList>
            <person name="Corre E."/>
            <person name="Pelletier E."/>
            <person name="Niang G."/>
            <person name="Scheremetjew M."/>
            <person name="Finn R."/>
            <person name="Kale V."/>
            <person name="Holt S."/>
            <person name="Cochrane G."/>
            <person name="Meng A."/>
            <person name="Brown T."/>
            <person name="Cohen L."/>
        </authorList>
    </citation>
    <scope>NUCLEOTIDE SEQUENCE</scope>
    <source>
        <strain evidence="5">DIVA3 518/3/11/1/6</strain>
    </source>
</reference>
<organism evidence="5">
    <name type="scientific">Vannella robusta</name>
    <dbReference type="NCBI Taxonomy" id="1487602"/>
    <lineage>
        <taxon>Eukaryota</taxon>
        <taxon>Amoebozoa</taxon>
        <taxon>Discosea</taxon>
        <taxon>Flabellinia</taxon>
        <taxon>Vannellidae</taxon>
        <taxon>Vannella</taxon>
    </lineage>
</organism>